<protein>
    <submittedName>
        <fullName evidence="2">PilT protein domain protein</fullName>
    </submittedName>
</protein>
<dbReference type="SUPFAM" id="SSF88723">
    <property type="entry name" value="PIN domain-like"/>
    <property type="match status" value="1"/>
</dbReference>
<reference evidence="2" key="1">
    <citation type="submission" date="2010-05" db="EMBL/GenBank/DDBJ databases">
        <title>The draft genome of Desulfonatronospira thiodismutans ASO3-1.</title>
        <authorList>
            <consortium name="US DOE Joint Genome Institute (JGI-PGF)"/>
            <person name="Lucas S."/>
            <person name="Copeland A."/>
            <person name="Lapidus A."/>
            <person name="Cheng J.-F."/>
            <person name="Bruce D."/>
            <person name="Goodwin L."/>
            <person name="Pitluck S."/>
            <person name="Chertkov O."/>
            <person name="Brettin T."/>
            <person name="Detter J.C."/>
            <person name="Han C."/>
            <person name="Land M.L."/>
            <person name="Hauser L."/>
            <person name="Kyrpides N."/>
            <person name="Mikhailova N."/>
            <person name="Muyzer G."/>
            <person name="Woyke T."/>
        </authorList>
    </citation>
    <scope>NUCLEOTIDE SEQUENCE [LARGE SCALE GENOMIC DNA]</scope>
    <source>
        <strain evidence="2">ASO3-1</strain>
    </source>
</reference>
<dbReference type="OrthoDB" id="574461at2"/>
<dbReference type="AlphaFoldDB" id="D6SRU1"/>
<comment type="caution">
    <text evidence="2">The sequence shown here is derived from an EMBL/GenBank/DDBJ whole genome shotgun (WGS) entry which is preliminary data.</text>
</comment>
<proteinExistence type="predicted"/>
<evidence type="ECO:0000313" key="2">
    <source>
        <dbReference type="EMBL" id="EFI33407.1"/>
    </source>
</evidence>
<sequence>MERIKKLSGTTVGIDTAPLIYFIEEKPPYLSVLEPFFAEMEKGSFLVSTSTITLLEVLVYPMRAGNYSLASEYKDILLHSKMITVEISHSISERAAGLRAKHNIRTPDALQICAAIETGADYFLSNDLRLPDIPSIKIITLDSLI</sequence>
<keyword evidence="3" id="KW-1185">Reference proteome</keyword>
<dbReference type="Gene3D" id="3.40.50.1010">
    <property type="entry name" value="5'-nuclease"/>
    <property type="match status" value="1"/>
</dbReference>
<dbReference type="Proteomes" id="UP000005496">
    <property type="component" value="Unassembled WGS sequence"/>
</dbReference>
<accession>D6SRU1</accession>
<organism evidence="2 3">
    <name type="scientific">Desulfonatronospira thiodismutans ASO3-1</name>
    <dbReference type="NCBI Taxonomy" id="555779"/>
    <lineage>
        <taxon>Bacteria</taxon>
        <taxon>Pseudomonadati</taxon>
        <taxon>Thermodesulfobacteriota</taxon>
        <taxon>Desulfovibrionia</taxon>
        <taxon>Desulfovibrionales</taxon>
        <taxon>Desulfonatronovibrionaceae</taxon>
        <taxon>Desulfonatronospira</taxon>
    </lineage>
</organism>
<dbReference type="EMBL" id="ACJN02000003">
    <property type="protein sequence ID" value="EFI33407.1"/>
    <property type="molecule type" value="Genomic_DNA"/>
</dbReference>
<name>D6SRU1_9BACT</name>
<dbReference type="RefSeq" id="WP_008870762.1">
    <property type="nucleotide sequence ID" value="NZ_ACJN02000003.1"/>
</dbReference>
<gene>
    <name evidence="2" type="ORF">Dthio_PD0739</name>
</gene>
<evidence type="ECO:0000313" key="3">
    <source>
        <dbReference type="Proteomes" id="UP000005496"/>
    </source>
</evidence>
<dbReference type="InterPro" id="IPR002716">
    <property type="entry name" value="PIN_dom"/>
</dbReference>
<evidence type="ECO:0000259" key="1">
    <source>
        <dbReference type="Pfam" id="PF01850"/>
    </source>
</evidence>
<dbReference type="eggNOG" id="COG1848">
    <property type="taxonomic scope" value="Bacteria"/>
</dbReference>
<dbReference type="InterPro" id="IPR029060">
    <property type="entry name" value="PIN-like_dom_sf"/>
</dbReference>
<dbReference type="Pfam" id="PF01850">
    <property type="entry name" value="PIN"/>
    <property type="match status" value="1"/>
</dbReference>
<feature type="domain" description="PIN" evidence="1">
    <location>
        <begin position="14"/>
        <end position="133"/>
    </location>
</feature>